<name>A0A4Q2USL8_9BACT</name>
<dbReference type="Gene3D" id="3.30.420.240">
    <property type="match status" value="1"/>
</dbReference>
<dbReference type="AlphaFoldDB" id="A0A4Q2USL8"/>
<evidence type="ECO:0000313" key="2">
    <source>
        <dbReference type="Proteomes" id="UP000290407"/>
    </source>
</evidence>
<dbReference type="Pfam" id="PF03237">
    <property type="entry name" value="Terminase_6N"/>
    <property type="match status" value="1"/>
</dbReference>
<dbReference type="EMBL" id="SBLB01000001">
    <property type="protein sequence ID" value="RYC70881.1"/>
    <property type="molecule type" value="Genomic_DNA"/>
</dbReference>
<accession>A0A4Q2USL8</accession>
<gene>
    <name evidence="1" type="ORF">EQG79_01635</name>
</gene>
<comment type="caution">
    <text evidence="1">The sequence shown here is derived from an EMBL/GenBank/DDBJ whole genome shotgun (WGS) entry which is preliminary data.</text>
</comment>
<reference evidence="1 2" key="1">
    <citation type="submission" date="2019-01" db="EMBL/GenBank/DDBJ databases">
        <title>Spirosoma flava sp. nov., a propanil-degrading bacterium isolated from herbicide-contaminated soil.</title>
        <authorList>
            <person name="Zhang L."/>
            <person name="Jiang J.-D."/>
        </authorList>
    </citation>
    <scope>NUCLEOTIDE SEQUENCE [LARGE SCALE GENOMIC DNA]</scope>
    <source>
        <strain evidence="1 2">TY50</strain>
    </source>
</reference>
<evidence type="ECO:0000313" key="1">
    <source>
        <dbReference type="EMBL" id="RYC70881.1"/>
    </source>
</evidence>
<sequence>MAASSSVVTLPALARLFTTSCFICRITAVIHRMSKPQIIKPQIGFQEQFMSSRADIAIGGGAAGGGKSWVLTYEATRHRANSFYSGVLFRRTYPQVMAPGGLWEKARELYPLMGAHSRDADWMFPGGAWLAFRHMQHEKNVYDWQGSELAYIGFDELTQFSEGMFWYMLSRNRSSSGIKPVMRGTCNPDPDSFVATLIEWWIDQDEKMPDGSPNPRYGFPIPERAGRLRYFTRDNDALVWGNTMQEVIDKAPHMFQGDLANVKPKSLTFIPGDIFGNKIFLAKNPDYLGNLMALPEEDKVRLLRGNWKVRADGLALYDPAAVGSIYTNYAPSDGSRYITGDIARFGHDWTVLLVWQGWEVVGCLIMKVNDSPEAVKAIEFLRSKFNVMAHHVLIDQNGVGGEVLSLRRDYQGFLNNATALEDPATRVKENYKNLKTQCYYRSAARVNRGAIKITLNDDNVWIYESSTDAAGGYVHSIHRSCRTKMGNKLVDIRDVIKTQLRAIRKEAVDSEGKQQINSKEAQKILLGGWSPDFADNIMMREYFELTGPRRRFGGFDNS</sequence>
<dbReference type="Proteomes" id="UP000290407">
    <property type="component" value="Unassembled WGS sequence"/>
</dbReference>
<dbReference type="InterPro" id="IPR027417">
    <property type="entry name" value="P-loop_NTPase"/>
</dbReference>
<dbReference type="Gene3D" id="3.40.50.300">
    <property type="entry name" value="P-loop containing nucleotide triphosphate hydrolases"/>
    <property type="match status" value="1"/>
</dbReference>
<proteinExistence type="predicted"/>
<keyword evidence="2" id="KW-1185">Reference proteome</keyword>
<protein>
    <submittedName>
        <fullName evidence="1">Uncharacterized protein</fullName>
    </submittedName>
</protein>
<organism evidence="1 2">
    <name type="scientific">Spirosoma sordidisoli</name>
    <dbReference type="NCBI Taxonomy" id="2502893"/>
    <lineage>
        <taxon>Bacteria</taxon>
        <taxon>Pseudomonadati</taxon>
        <taxon>Bacteroidota</taxon>
        <taxon>Cytophagia</taxon>
        <taxon>Cytophagales</taxon>
        <taxon>Cytophagaceae</taxon>
        <taxon>Spirosoma</taxon>
    </lineage>
</organism>